<feature type="domain" description="Homogentisate 1,2-dioxygenase N-terminal" evidence="18">
    <location>
        <begin position="34"/>
        <end position="312"/>
    </location>
</feature>
<evidence type="ECO:0000256" key="6">
    <source>
        <dbReference type="ARBA" id="ARBA00022723"/>
    </source>
</evidence>
<evidence type="ECO:0000256" key="10">
    <source>
        <dbReference type="ARBA" id="ARBA00023004"/>
    </source>
</evidence>
<evidence type="ECO:0000256" key="16">
    <source>
        <dbReference type="PIRSR" id="PIRSR605708-2"/>
    </source>
</evidence>
<evidence type="ECO:0000256" key="1">
    <source>
        <dbReference type="ARBA" id="ARBA00001962"/>
    </source>
</evidence>
<keyword evidence="11" id="KW-0585">Phenylalanine catabolism</keyword>
<dbReference type="InterPro" id="IPR046451">
    <property type="entry name" value="HgmA_C"/>
</dbReference>
<keyword evidence="6 16" id="KW-0479">Metal-binding</keyword>
<dbReference type="InterPro" id="IPR011051">
    <property type="entry name" value="RmlC_Cupin_sf"/>
</dbReference>
<feature type="binding site" evidence="16">
    <location>
        <position position="378"/>
    </location>
    <ligand>
        <name>Fe cation</name>
        <dbReference type="ChEBI" id="CHEBI:24875"/>
    </ligand>
</feature>
<comment type="pathway">
    <text evidence="2">Amino-acid degradation; L-phenylalanine degradation; acetoacetate and fumarate from L-phenylalanine: step 4/6.</text>
</comment>
<keyword evidence="9" id="KW-0560">Oxidoreductase</keyword>
<evidence type="ECO:0000256" key="15">
    <source>
        <dbReference type="PIRSR" id="PIRSR605708-1"/>
    </source>
</evidence>
<feature type="binding site" evidence="16">
    <location>
        <position position="407"/>
    </location>
    <ligand>
        <name>homogentisate</name>
        <dbReference type="ChEBI" id="CHEBI:16169"/>
    </ligand>
</feature>
<dbReference type="InterPro" id="IPR005708">
    <property type="entry name" value="Homogentis_dOase"/>
</dbReference>
<dbReference type="NCBIfam" id="TIGR01015">
    <property type="entry name" value="hmgA"/>
    <property type="match status" value="1"/>
</dbReference>
<dbReference type="InterPro" id="IPR046452">
    <property type="entry name" value="HgmA_N"/>
</dbReference>
<evidence type="ECO:0000256" key="3">
    <source>
        <dbReference type="ARBA" id="ARBA00007757"/>
    </source>
</evidence>
<feature type="binding site" evidence="16">
    <location>
        <position position="387"/>
    </location>
    <ligand>
        <name>homogentisate</name>
        <dbReference type="ChEBI" id="CHEBI:16169"/>
    </ligand>
</feature>
<dbReference type="GO" id="GO:0006559">
    <property type="term" value="P:L-phenylalanine catabolic process"/>
    <property type="evidence" value="ECO:0007669"/>
    <property type="project" value="UniProtKB-UniPathway"/>
</dbReference>
<evidence type="ECO:0000256" key="8">
    <source>
        <dbReference type="ARBA" id="ARBA00022964"/>
    </source>
</evidence>
<evidence type="ECO:0000313" key="20">
    <source>
        <dbReference type="Proteomes" id="UP000663828"/>
    </source>
</evidence>
<keyword evidence="10 16" id="KW-0408">Iron</keyword>
<comment type="caution">
    <text evidence="19">The sequence shown here is derived from an EMBL/GenBank/DDBJ whole genome shotgun (WGS) entry which is preliminary data.</text>
</comment>
<feature type="domain" description="Homogentisate 1,2-dioxygenase C-terminal" evidence="17">
    <location>
        <begin position="313"/>
        <end position="470"/>
    </location>
</feature>
<evidence type="ECO:0000256" key="2">
    <source>
        <dbReference type="ARBA" id="ARBA00004704"/>
    </source>
</evidence>
<evidence type="ECO:0000259" key="17">
    <source>
        <dbReference type="Pfam" id="PF04209"/>
    </source>
</evidence>
<sequence length="474" mass="53767">YRYLCTFDKFKYATLVLHFFSTSKTMTVDWEDLKYHSGFGNHFSSEDPRCPDALPKNQVKPHTKIERLLCPYGLYAEQLSGTAFTAPRETNQRTWFYRILPAVLHAPFTRIKSDLITNQWDKLEPNPNQTRWKPFNIPSVEDEKKDFLDGLATLCGAGDPCARHGISVSIYACNSSMEDRALCNADGDFLIVPQHGALRITTEFGRMLVKPEEICVIQQGIRFSIAVDQPSRGYVLEVFDNHFCLPSLGPIGANGLANPRDFETPMAWYEDRQCEFTVVHKYQGSLFESKLNHSCFDVVAWHGNYAPYKYDLRKFVVVNSVSVDHLDPSIFTVLTCPSLKPGTAIADFVIFPPRCLPKICKARTYSKNVHLLGNCMSEFMGLITGKYEAKEAFQAGGATLHSCMTPHGPDTDCFEKAVTDELKPMRIAEGSLAFMFESSLSLVLTNWSMKECERVDHDYFKCWSTLRKHFTGPK</sequence>
<evidence type="ECO:0000256" key="11">
    <source>
        <dbReference type="ARBA" id="ARBA00023232"/>
    </source>
</evidence>
<evidence type="ECO:0000256" key="13">
    <source>
        <dbReference type="ARBA" id="ARBA00030437"/>
    </source>
</evidence>
<dbReference type="EC" id="1.13.11.5" evidence="4"/>
<accession>A0A814QZS1</accession>
<dbReference type="PANTHER" id="PTHR11056:SF0">
    <property type="entry name" value="HOMOGENTISATE 1,2-DIOXYGENASE"/>
    <property type="match status" value="1"/>
</dbReference>
<evidence type="ECO:0000259" key="18">
    <source>
        <dbReference type="Pfam" id="PF20510"/>
    </source>
</evidence>
<evidence type="ECO:0000256" key="5">
    <source>
        <dbReference type="ARBA" id="ARBA00018757"/>
    </source>
</evidence>
<dbReference type="CDD" id="cd07000">
    <property type="entry name" value="cupin_HGO_N"/>
    <property type="match status" value="1"/>
</dbReference>
<dbReference type="AlphaFoldDB" id="A0A814QZS1"/>
<dbReference type="FunFam" id="2.60.120.10:FF:000034">
    <property type="entry name" value="Homogentisate 1,2-dioxygenase"/>
    <property type="match status" value="1"/>
</dbReference>
<proteinExistence type="inferred from homology"/>
<dbReference type="GO" id="GO:0046872">
    <property type="term" value="F:metal ion binding"/>
    <property type="evidence" value="ECO:0007669"/>
    <property type="project" value="UniProtKB-KW"/>
</dbReference>
<keyword evidence="20" id="KW-1185">Reference proteome</keyword>
<dbReference type="GO" id="GO:0005737">
    <property type="term" value="C:cytoplasm"/>
    <property type="evidence" value="ECO:0007669"/>
    <property type="project" value="TreeGrafter"/>
</dbReference>
<keyword evidence="8" id="KW-0223">Dioxygenase</keyword>
<evidence type="ECO:0000256" key="9">
    <source>
        <dbReference type="ARBA" id="ARBA00023002"/>
    </source>
</evidence>
<dbReference type="GO" id="GO:0006572">
    <property type="term" value="P:L-tyrosine catabolic process"/>
    <property type="evidence" value="ECO:0007669"/>
    <property type="project" value="UniProtKB-KW"/>
</dbReference>
<organism evidence="19 20">
    <name type="scientific">Adineta ricciae</name>
    <name type="common">Rotifer</name>
    <dbReference type="NCBI Taxonomy" id="249248"/>
    <lineage>
        <taxon>Eukaryota</taxon>
        <taxon>Metazoa</taxon>
        <taxon>Spiralia</taxon>
        <taxon>Gnathifera</taxon>
        <taxon>Rotifera</taxon>
        <taxon>Eurotatoria</taxon>
        <taxon>Bdelloidea</taxon>
        <taxon>Adinetida</taxon>
        <taxon>Adinetidae</taxon>
        <taxon>Adineta</taxon>
    </lineage>
</organism>
<evidence type="ECO:0000256" key="4">
    <source>
        <dbReference type="ARBA" id="ARBA00013127"/>
    </source>
</evidence>
<dbReference type="Pfam" id="PF04209">
    <property type="entry name" value="HgmA_C"/>
    <property type="match status" value="1"/>
</dbReference>
<gene>
    <name evidence="19" type="ORF">XAT740_LOCUS19683</name>
</gene>
<feature type="active site" description="Proton acceptor" evidence="15">
    <location>
        <position position="325"/>
    </location>
</feature>
<evidence type="ECO:0000313" key="19">
    <source>
        <dbReference type="EMBL" id="CAF1126788.1"/>
    </source>
</evidence>
<evidence type="ECO:0000256" key="12">
    <source>
        <dbReference type="ARBA" id="ARBA00030235"/>
    </source>
</evidence>
<dbReference type="InterPro" id="IPR014710">
    <property type="entry name" value="RmlC-like_jellyroll"/>
</dbReference>
<dbReference type="EMBL" id="CAJNOR010001350">
    <property type="protein sequence ID" value="CAF1126788.1"/>
    <property type="molecule type" value="Genomic_DNA"/>
</dbReference>
<feature type="binding site" evidence="16">
    <location>
        <position position="407"/>
    </location>
    <ligand>
        <name>Fe cation</name>
        <dbReference type="ChEBI" id="CHEBI:24875"/>
    </ligand>
</feature>
<protein>
    <recommendedName>
        <fullName evidence="5">Homogentisate 1,2-dioxygenase</fullName>
        <ecNumber evidence="4">1.13.11.5</ecNumber>
    </recommendedName>
    <alternativeName>
        <fullName evidence="12">Homogentisate oxygenase</fullName>
    </alternativeName>
    <alternativeName>
        <fullName evidence="13">Homogentisic acid oxidase</fullName>
    </alternativeName>
    <alternativeName>
        <fullName evidence="14">Homogentisicase</fullName>
    </alternativeName>
</protein>
<dbReference type="PANTHER" id="PTHR11056">
    <property type="entry name" value="HOMOGENTISATE 1,2-DIOXYGENASE"/>
    <property type="match status" value="1"/>
</dbReference>
<dbReference type="GO" id="GO:0004411">
    <property type="term" value="F:homogentisate 1,2-dioxygenase activity"/>
    <property type="evidence" value="ECO:0007669"/>
    <property type="project" value="UniProtKB-EC"/>
</dbReference>
<feature type="non-terminal residue" evidence="19">
    <location>
        <position position="1"/>
    </location>
</feature>
<dbReference type="Pfam" id="PF20510">
    <property type="entry name" value="HgmA_N"/>
    <property type="match status" value="1"/>
</dbReference>
<evidence type="ECO:0000256" key="14">
    <source>
        <dbReference type="ARBA" id="ARBA00033225"/>
    </source>
</evidence>
<evidence type="ECO:0000256" key="7">
    <source>
        <dbReference type="ARBA" id="ARBA00022878"/>
    </source>
</evidence>
<name>A0A814QZS1_ADIRI</name>
<keyword evidence="7" id="KW-0828">Tyrosine catabolism</keyword>
<dbReference type="Gene3D" id="2.60.120.10">
    <property type="entry name" value="Jelly Rolls"/>
    <property type="match status" value="1"/>
</dbReference>
<reference evidence="19" key="1">
    <citation type="submission" date="2021-02" db="EMBL/GenBank/DDBJ databases">
        <authorList>
            <person name="Nowell W R."/>
        </authorList>
    </citation>
    <scope>NUCLEOTIDE SEQUENCE</scope>
</reference>
<dbReference type="Proteomes" id="UP000663828">
    <property type="component" value="Unassembled WGS sequence"/>
</dbReference>
<dbReference type="SUPFAM" id="SSF51182">
    <property type="entry name" value="RmlC-like cupins"/>
    <property type="match status" value="1"/>
</dbReference>
<comment type="similarity">
    <text evidence="3">Belongs to the homogentisate dioxygenase family.</text>
</comment>
<comment type="cofactor">
    <cofactor evidence="1 16">
        <name>Fe cation</name>
        <dbReference type="ChEBI" id="CHEBI:24875"/>
    </cofactor>
</comment>
<dbReference type="UniPathway" id="UPA00139">
    <property type="reaction ID" value="UER00339"/>
</dbReference>